<organism evidence="1 2">
    <name type="scientific">Klebsiella phage MEW1</name>
    <dbReference type="NCBI Taxonomy" id="2776813"/>
    <lineage>
        <taxon>Viruses</taxon>
        <taxon>Duplodnaviria</taxon>
        <taxon>Heunggongvirae</taxon>
        <taxon>Uroviricota</taxon>
        <taxon>Caudoviricetes</taxon>
        <taxon>Jameshumphriesvirinae</taxon>
        <taxon>Sircambvirus</taxon>
        <taxon>Sircambvirus MEW1</taxon>
    </lineage>
</organism>
<evidence type="ECO:0000313" key="2">
    <source>
        <dbReference type="Proteomes" id="UP000594005"/>
    </source>
</evidence>
<keyword evidence="2" id="KW-1185">Reference proteome</keyword>
<dbReference type="Proteomes" id="UP000594005">
    <property type="component" value="Segment"/>
</dbReference>
<dbReference type="EMBL" id="MT894004">
    <property type="protein sequence ID" value="QOQ37719.1"/>
    <property type="molecule type" value="Genomic_DNA"/>
</dbReference>
<sequence length="65" mass="7269">MSTTIPRYPTGTLVKLFPDGVVTGTVMNAIMDESPRYCVQWDNGTYSCHAQRDLKRVGTLYGKLD</sequence>
<protein>
    <submittedName>
        <fullName evidence="1">Uncharacterized protein</fullName>
    </submittedName>
</protein>
<evidence type="ECO:0000313" key="1">
    <source>
        <dbReference type="EMBL" id="QOQ37719.1"/>
    </source>
</evidence>
<proteinExistence type="predicted"/>
<accession>A0A7M1IDS4</accession>
<reference evidence="1 2" key="1">
    <citation type="submission" date="2020-08" db="EMBL/GenBank/DDBJ databases">
        <title>The component parts of bacteriophage virions accurately defined by a machine-learning approach built on evolutionary features.</title>
        <authorList>
            <person name="Thung T.Y."/>
            <person name="White M.E."/>
            <person name="Dai W."/>
            <person name="Wilksch J.J."/>
            <person name="Bamert R.S."/>
            <person name="Rocker A."/>
            <person name="Williams D.E."/>
            <person name="Huang C."/>
            <person name="Schittenhelm R.R."/>
            <person name="Barr J.J."/>
            <person name="Jameson E."/>
            <person name="Mcgowan S."/>
            <person name="Zhang Y."/>
            <person name="Wang J."/>
            <person name="Dunstan R."/>
            <person name="Lithgow T."/>
        </authorList>
    </citation>
    <scope>NUCLEOTIDE SEQUENCE [LARGE SCALE GENOMIC DNA]</scope>
</reference>
<gene>
    <name evidence="1" type="ORF">MEW1_62</name>
</gene>
<name>A0A7M1IDS4_9CAUD</name>